<proteinExistence type="predicted"/>
<comment type="caution">
    <text evidence="4">The sequence shown here is derived from an EMBL/GenBank/DDBJ whole genome shotgun (WGS) entry which is preliminary data.</text>
</comment>
<gene>
    <name evidence="4" type="ORF">SH1V18_21860</name>
</gene>
<evidence type="ECO:0000259" key="3">
    <source>
        <dbReference type="PROSITE" id="PS50977"/>
    </source>
</evidence>
<dbReference type="Pfam" id="PF00440">
    <property type="entry name" value="TetR_N"/>
    <property type="match status" value="1"/>
</dbReference>
<protein>
    <submittedName>
        <fullName evidence="4">TetR family transcriptional regulator</fullName>
    </submittedName>
</protein>
<reference evidence="4" key="1">
    <citation type="submission" date="2022-06" db="EMBL/GenBank/DDBJ databases">
        <title>Vallitalea longa sp. nov., an anaerobic bacterium isolated from marine sediment.</title>
        <authorList>
            <person name="Hirano S."/>
            <person name="Terahara T."/>
            <person name="Mori K."/>
            <person name="Hamada M."/>
            <person name="Matsumoto R."/>
            <person name="Kobayashi T."/>
        </authorList>
    </citation>
    <scope>NUCLEOTIDE SEQUENCE</scope>
    <source>
        <strain evidence="4">SH18-1</strain>
    </source>
</reference>
<dbReference type="SUPFAM" id="SSF46689">
    <property type="entry name" value="Homeodomain-like"/>
    <property type="match status" value="1"/>
</dbReference>
<dbReference type="RefSeq" id="WP_281815323.1">
    <property type="nucleotide sequence ID" value="NZ_BRLB01000005.1"/>
</dbReference>
<dbReference type="NCBIfam" id="TIGR02366">
    <property type="entry name" value="DHAK_reg"/>
    <property type="match status" value="1"/>
</dbReference>
<dbReference type="Gene3D" id="1.10.357.10">
    <property type="entry name" value="Tetracycline Repressor, domain 2"/>
    <property type="match status" value="1"/>
</dbReference>
<dbReference type="InterPro" id="IPR039532">
    <property type="entry name" value="TetR_C_Firmicutes"/>
</dbReference>
<sequence length="182" mass="21416">MSKTTKKAMASTLKRMMESTPFDKISVVNLVEECGINRQTFYYHFQNIYELLGWIYKNEALKKIKDYKSYDTWQEGLLIIFSYVKDNAKFCLNTFNSVGREHLNDFLYNITFKILVDIVKEITADKNIKEEELKFVADFYSFAVIGILTNWMKEGMKQEPKEIVNNVNKLIEGNADRILKNF</sequence>
<name>A0A9W5YBN4_9FIRM</name>
<keyword evidence="1 2" id="KW-0238">DNA-binding</keyword>
<dbReference type="AlphaFoldDB" id="A0A9W5YBN4"/>
<dbReference type="Proteomes" id="UP001144256">
    <property type="component" value="Unassembled WGS sequence"/>
</dbReference>
<dbReference type="InterPro" id="IPR050624">
    <property type="entry name" value="HTH-type_Tx_Regulator"/>
</dbReference>
<dbReference type="EMBL" id="BRLB01000005">
    <property type="protein sequence ID" value="GKX29706.1"/>
    <property type="molecule type" value="Genomic_DNA"/>
</dbReference>
<dbReference type="InterPro" id="IPR009057">
    <property type="entry name" value="Homeodomain-like_sf"/>
</dbReference>
<feature type="domain" description="HTH tetR-type" evidence="3">
    <location>
        <begin position="3"/>
        <end position="63"/>
    </location>
</feature>
<organism evidence="4 5">
    <name type="scientific">Vallitalea longa</name>
    <dbReference type="NCBI Taxonomy" id="2936439"/>
    <lineage>
        <taxon>Bacteria</taxon>
        <taxon>Bacillati</taxon>
        <taxon>Bacillota</taxon>
        <taxon>Clostridia</taxon>
        <taxon>Lachnospirales</taxon>
        <taxon>Vallitaleaceae</taxon>
        <taxon>Vallitalea</taxon>
    </lineage>
</organism>
<keyword evidence="5" id="KW-1185">Reference proteome</keyword>
<dbReference type="PROSITE" id="PS50977">
    <property type="entry name" value="HTH_TETR_2"/>
    <property type="match status" value="1"/>
</dbReference>
<dbReference type="PANTHER" id="PTHR43479:SF7">
    <property type="entry name" value="TETR-FAMILY TRANSCRIPTIONAL REGULATOR"/>
    <property type="match status" value="1"/>
</dbReference>
<dbReference type="PANTHER" id="PTHR43479">
    <property type="entry name" value="ACREF/ENVCD OPERON REPRESSOR-RELATED"/>
    <property type="match status" value="1"/>
</dbReference>
<evidence type="ECO:0000256" key="1">
    <source>
        <dbReference type="ARBA" id="ARBA00023125"/>
    </source>
</evidence>
<dbReference type="Pfam" id="PF14278">
    <property type="entry name" value="TetR_C_8"/>
    <property type="match status" value="1"/>
</dbReference>
<evidence type="ECO:0000313" key="5">
    <source>
        <dbReference type="Proteomes" id="UP001144256"/>
    </source>
</evidence>
<evidence type="ECO:0000256" key="2">
    <source>
        <dbReference type="PROSITE-ProRule" id="PRU00335"/>
    </source>
</evidence>
<accession>A0A9W5YBN4</accession>
<dbReference type="GO" id="GO:0003677">
    <property type="term" value="F:DNA binding"/>
    <property type="evidence" value="ECO:0007669"/>
    <property type="project" value="UniProtKB-UniRule"/>
</dbReference>
<evidence type="ECO:0000313" key="4">
    <source>
        <dbReference type="EMBL" id="GKX29706.1"/>
    </source>
</evidence>
<feature type="DNA-binding region" description="H-T-H motif" evidence="2">
    <location>
        <begin position="26"/>
        <end position="45"/>
    </location>
</feature>
<dbReference type="InterPro" id="IPR001647">
    <property type="entry name" value="HTH_TetR"/>
</dbReference>
<dbReference type="InterPro" id="IPR012738">
    <property type="entry name" value="Tscrpt_reg_DhaS"/>
</dbReference>